<feature type="transmembrane region" description="Helical" evidence="9">
    <location>
        <begin position="419"/>
        <end position="448"/>
    </location>
</feature>
<dbReference type="InterPro" id="IPR005672">
    <property type="entry name" value="Phosphate_PstA"/>
</dbReference>
<dbReference type="SUPFAM" id="SSF161098">
    <property type="entry name" value="MetI-like"/>
    <property type="match status" value="2"/>
</dbReference>
<dbReference type="Gene3D" id="1.10.3720.10">
    <property type="entry name" value="MetI-like"/>
    <property type="match status" value="2"/>
</dbReference>
<sequence length="717" mass="79310">MFLRKSNNESSFKTKTFKPKQNFNAKLFKSIVYSLTLAVLAILVILVAFVILKSNRVFKEVGFWSFLTGTSWKPGKNGAETAHYGIGLIIIMTIVLLAIAMLFAIPLTIFSTLFISEYLSVSMQKKVLTVFKLLASVPSVVFGLFARDQIGALFQLMGAPNNDNLMVAAITMTFMAAPTMIILSYNAVQSVPDSYRLGSLGLGISKEQTTFKIIRKSANAKIISAVILGMARVIGETMAIMMIAGNSTGGFIKNSGISGILFSSIRTLAATIGLEMTENSGSTHQSALFAIGLILFMLVFIINIIILFMSKVDNIKYSRRIKREEKRNKHSNIEQKNNVSKYVYDNNVLGMMVHNRTENKLFKKLYSWMMLVLMWLSTAIVISFTFWILGDVVIRGLIGLADPIAFIHIDTENKTGGGIFAALLTTILLVICTLIFAIPFALAAAVYLNEYANPNSIFTKSFRFGISLLASTPSIVFGIFGLSIFIVLLGLPFSILAAALTMTVVVLPMLITNFEDALQQVPHQYREAGSGLGLSKIQTLFKIILPNAMEGIITGVILAMAKIIGESAPIYLTLGTDIQMPSQIFLSQGTTLTTGIYMMVAEGIPGLGENTIYLMALITIILIIVLNFTSGTISSLLVTKAKEIKARTKFKAKTAKEKYKARVKKLKPSFRFRIMKLKSKMRNNEITYFKNTKVSYVAWKKRKKEYRKLKKGVVDHE</sequence>
<evidence type="ECO:0000256" key="4">
    <source>
        <dbReference type="ARBA" id="ARBA00022475"/>
    </source>
</evidence>
<evidence type="ECO:0000256" key="3">
    <source>
        <dbReference type="ARBA" id="ARBA00022448"/>
    </source>
</evidence>
<feature type="transmembrane region" description="Helical" evidence="9">
    <location>
        <begin position="222"/>
        <end position="244"/>
    </location>
</feature>
<evidence type="ECO:0000256" key="5">
    <source>
        <dbReference type="ARBA" id="ARBA00022592"/>
    </source>
</evidence>
<keyword evidence="6 9" id="KW-0812">Transmembrane</keyword>
<dbReference type="OrthoDB" id="9785113at2"/>
<dbReference type="CDD" id="cd06261">
    <property type="entry name" value="TM_PBP2"/>
    <property type="match status" value="2"/>
</dbReference>
<feature type="transmembrane region" description="Helical" evidence="9">
    <location>
        <begin position="30"/>
        <end position="52"/>
    </location>
</feature>
<feature type="transmembrane region" description="Helical" evidence="9">
    <location>
        <begin position="365"/>
        <end position="389"/>
    </location>
</feature>
<dbReference type="GO" id="GO:0005886">
    <property type="term" value="C:plasma membrane"/>
    <property type="evidence" value="ECO:0007669"/>
    <property type="project" value="UniProtKB-SubCell"/>
</dbReference>
<dbReference type="EMBL" id="CP024964">
    <property type="protein sequence ID" value="ATZ17863.1"/>
    <property type="molecule type" value="Genomic_DNA"/>
</dbReference>
<evidence type="ECO:0000256" key="6">
    <source>
        <dbReference type="ARBA" id="ARBA00022692"/>
    </source>
</evidence>
<evidence type="ECO:0000259" key="10">
    <source>
        <dbReference type="PROSITE" id="PS50928"/>
    </source>
</evidence>
<comment type="subcellular location">
    <subcellularLocation>
        <location evidence="1 9">Cell membrane</location>
        <topology evidence="1 9">Multi-pass membrane protein</topology>
    </subcellularLocation>
</comment>
<dbReference type="InterPro" id="IPR051124">
    <property type="entry name" value="Phosphate_Transport_Permease"/>
</dbReference>
<keyword evidence="5" id="KW-0592">Phosphate transport</keyword>
<protein>
    <recommendedName>
        <fullName evidence="9">Phosphate transport system permease protein PstA</fullName>
    </recommendedName>
</protein>
<keyword evidence="3" id="KW-0813">Transport</keyword>
<evidence type="ECO:0000313" key="12">
    <source>
        <dbReference type="Proteomes" id="UP000231896"/>
    </source>
</evidence>
<comment type="similarity">
    <text evidence="2 9">Belongs to the binding-protein-dependent transport system permease family. CysTW subfamily.</text>
</comment>
<feature type="transmembrane region" description="Helical" evidence="9">
    <location>
        <begin position="166"/>
        <end position="188"/>
    </location>
</feature>
<keyword evidence="7 9" id="KW-1133">Transmembrane helix</keyword>
<gene>
    <name evidence="11" type="primary">pstA</name>
    <name evidence="11" type="ORF">EMELA_v1c02900</name>
</gene>
<feature type="domain" description="ABC transmembrane type-1" evidence="10">
    <location>
        <begin position="90"/>
        <end position="306"/>
    </location>
</feature>
<dbReference type="Proteomes" id="UP000231896">
    <property type="component" value="Chromosome"/>
</dbReference>
<evidence type="ECO:0000256" key="7">
    <source>
        <dbReference type="ARBA" id="ARBA00022989"/>
    </source>
</evidence>
<reference evidence="11 12" key="1">
    <citation type="submission" date="2017-11" db="EMBL/GenBank/DDBJ databases">
        <title>Genome sequence of Entomoplasma melaleucae M1 (ATCC 49191).</title>
        <authorList>
            <person name="Lo W.-S."/>
            <person name="Gasparich G.E."/>
            <person name="Kuo C.-H."/>
        </authorList>
    </citation>
    <scope>NUCLEOTIDE SEQUENCE [LARGE SCALE GENOMIC DNA]</scope>
    <source>
        <strain evidence="11 12">M1</strain>
    </source>
</reference>
<proteinExistence type="inferred from homology"/>
<dbReference type="GO" id="GO:0035435">
    <property type="term" value="P:phosphate ion transmembrane transport"/>
    <property type="evidence" value="ECO:0007669"/>
    <property type="project" value="InterPro"/>
</dbReference>
<dbReference type="PROSITE" id="PS50928">
    <property type="entry name" value="ABC_TM1"/>
    <property type="match status" value="2"/>
</dbReference>
<evidence type="ECO:0000256" key="2">
    <source>
        <dbReference type="ARBA" id="ARBA00007069"/>
    </source>
</evidence>
<dbReference type="PANTHER" id="PTHR30425:SF1">
    <property type="entry name" value="PHOSPHATE TRANSPORT SYSTEM PERMEASE PROTEIN PSTC"/>
    <property type="match status" value="1"/>
</dbReference>
<dbReference type="KEGG" id="eml:EMELA_v1c02900"/>
<dbReference type="GO" id="GO:0005315">
    <property type="term" value="F:phosphate transmembrane transporter activity"/>
    <property type="evidence" value="ECO:0007669"/>
    <property type="project" value="InterPro"/>
</dbReference>
<evidence type="ECO:0000256" key="9">
    <source>
        <dbReference type="RuleBase" id="RU363043"/>
    </source>
</evidence>
<keyword evidence="4 9" id="KW-1003">Cell membrane</keyword>
<accession>A0A2K8NYZ3</accession>
<name>A0A2K8NYZ3_9MOLU</name>
<keyword evidence="8 9" id="KW-0472">Membrane</keyword>
<evidence type="ECO:0000256" key="8">
    <source>
        <dbReference type="ARBA" id="ARBA00023136"/>
    </source>
</evidence>
<feature type="transmembrane region" description="Helical" evidence="9">
    <location>
        <begin position="82"/>
        <end position="115"/>
    </location>
</feature>
<dbReference type="Pfam" id="PF00528">
    <property type="entry name" value="BPD_transp_1"/>
    <property type="match status" value="2"/>
</dbReference>
<organism evidence="11 12">
    <name type="scientific">Mesoplasma melaleucae</name>
    <dbReference type="NCBI Taxonomy" id="81459"/>
    <lineage>
        <taxon>Bacteria</taxon>
        <taxon>Bacillati</taxon>
        <taxon>Mycoplasmatota</taxon>
        <taxon>Mollicutes</taxon>
        <taxon>Entomoplasmatales</taxon>
        <taxon>Entomoplasmataceae</taxon>
        <taxon>Mesoplasma</taxon>
    </lineage>
</organism>
<keyword evidence="12" id="KW-1185">Reference proteome</keyword>
<feature type="transmembrane region" description="Helical" evidence="9">
    <location>
        <begin position="612"/>
        <end position="639"/>
    </location>
</feature>
<feature type="transmembrane region" description="Helical" evidence="9">
    <location>
        <begin position="287"/>
        <end position="310"/>
    </location>
</feature>
<feature type="transmembrane region" description="Helical" evidence="9">
    <location>
        <begin position="544"/>
        <end position="564"/>
    </location>
</feature>
<dbReference type="NCBIfam" id="TIGR00974">
    <property type="entry name" value="3a0107s02c"/>
    <property type="match status" value="1"/>
</dbReference>
<feature type="transmembrane region" description="Helical" evidence="9">
    <location>
        <begin position="127"/>
        <end position="146"/>
    </location>
</feature>
<feature type="transmembrane region" description="Helical" evidence="9">
    <location>
        <begin position="468"/>
        <end position="489"/>
    </location>
</feature>
<evidence type="ECO:0000256" key="1">
    <source>
        <dbReference type="ARBA" id="ARBA00004651"/>
    </source>
</evidence>
<dbReference type="InterPro" id="IPR000515">
    <property type="entry name" value="MetI-like"/>
</dbReference>
<feature type="transmembrane region" description="Helical" evidence="9">
    <location>
        <begin position="495"/>
        <end position="514"/>
    </location>
</feature>
<dbReference type="AlphaFoldDB" id="A0A2K8NYZ3"/>
<dbReference type="InterPro" id="IPR035906">
    <property type="entry name" value="MetI-like_sf"/>
</dbReference>
<feature type="domain" description="ABC transmembrane type-1" evidence="10">
    <location>
        <begin position="423"/>
        <end position="630"/>
    </location>
</feature>
<dbReference type="STRING" id="1408435.GCA_000685885_01146"/>
<evidence type="ECO:0000313" key="11">
    <source>
        <dbReference type="EMBL" id="ATZ17863.1"/>
    </source>
</evidence>
<dbReference type="PANTHER" id="PTHR30425">
    <property type="entry name" value="PHOSPHATE TRANSPORT SYSTEM PERMEASE PROTEIN PST"/>
    <property type="match status" value="1"/>
</dbReference>
<dbReference type="RefSeq" id="WP_028124417.1">
    <property type="nucleotide sequence ID" value="NZ_CP024964.1"/>
</dbReference>